<evidence type="ECO:0000313" key="1">
    <source>
        <dbReference type="EMBL" id="WVZ19416.1"/>
    </source>
</evidence>
<protein>
    <submittedName>
        <fullName evidence="1">Uncharacterized protein</fullName>
    </submittedName>
</protein>
<dbReference type="Proteomes" id="UP001374535">
    <property type="component" value="Chromosome 2"/>
</dbReference>
<name>A0AAQ3P243_VIGMU</name>
<accession>A0AAQ3P243</accession>
<organism evidence="1 2">
    <name type="scientific">Vigna mungo</name>
    <name type="common">Black gram</name>
    <name type="synonym">Phaseolus mungo</name>
    <dbReference type="NCBI Taxonomy" id="3915"/>
    <lineage>
        <taxon>Eukaryota</taxon>
        <taxon>Viridiplantae</taxon>
        <taxon>Streptophyta</taxon>
        <taxon>Embryophyta</taxon>
        <taxon>Tracheophyta</taxon>
        <taxon>Spermatophyta</taxon>
        <taxon>Magnoliopsida</taxon>
        <taxon>eudicotyledons</taxon>
        <taxon>Gunneridae</taxon>
        <taxon>Pentapetalae</taxon>
        <taxon>rosids</taxon>
        <taxon>fabids</taxon>
        <taxon>Fabales</taxon>
        <taxon>Fabaceae</taxon>
        <taxon>Papilionoideae</taxon>
        <taxon>50 kb inversion clade</taxon>
        <taxon>NPAAA clade</taxon>
        <taxon>indigoferoid/millettioid clade</taxon>
        <taxon>Phaseoleae</taxon>
        <taxon>Vigna</taxon>
    </lineage>
</organism>
<dbReference type="AlphaFoldDB" id="A0AAQ3P243"/>
<sequence length="131" mass="14368">MRFPHGAKLHALVDTYFSDTDHRNPRAYKGTRGGLAVCISASDDDRNAADTLVPGNENPSVLISFASKTLNAGQVTSKLHVIELEQRTMEAWEQLDIDESVVDSFIRRCNLNNSVILGLAGVIEAAMLNRN</sequence>
<dbReference type="EMBL" id="CP144699">
    <property type="protein sequence ID" value="WVZ19416.1"/>
    <property type="molecule type" value="Genomic_DNA"/>
</dbReference>
<evidence type="ECO:0000313" key="2">
    <source>
        <dbReference type="Proteomes" id="UP001374535"/>
    </source>
</evidence>
<gene>
    <name evidence="1" type="ORF">V8G54_006738</name>
</gene>
<proteinExistence type="predicted"/>
<reference evidence="1 2" key="1">
    <citation type="journal article" date="2023" name="Life. Sci Alliance">
        <title>Evolutionary insights into 3D genome organization and epigenetic landscape of Vigna mungo.</title>
        <authorList>
            <person name="Junaid A."/>
            <person name="Singh B."/>
            <person name="Bhatia S."/>
        </authorList>
    </citation>
    <scope>NUCLEOTIDE SEQUENCE [LARGE SCALE GENOMIC DNA]</scope>
    <source>
        <strain evidence="1">Urdbean</strain>
    </source>
</reference>
<keyword evidence="2" id="KW-1185">Reference proteome</keyword>